<gene>
    <name evidence="1" type="ORF">PSYICH_LOCUS4728</name>
</gene>
<dbReference type="PANTHER" id="PTHR10773">
    <property type="entry name" value="DNA-DIRECTED RNA POLYMERASES I, II, AND III SUBUNIT RPABC2"/>
    <property type="match status" value="1"/>
</dbReference>
<name>A0A9P0GBE2_9CUCU</name>
<sequence length="441" mass="51821">MSEKSKKIQCRMFTEANRQHIFSQFWQNMTWPEKKIYVSNLVDTMAPKDLKIQINQISRRSKTFLCYLKKNGVRLTVCQVMFINTLNLGTWSLRNWVTPSEELDIEHPDNVEVTLHQRNRINTRHESDRIGLRTFLMKLPKMESHYCRVSLSKKYLEPIWQSKAALYRNYVEYCEDKIIKALSLKTFHEEFTLNNLGLYSPKKDQCDLCVSYKAGNVDVQLYNHHISKKNRARGEKSSDKKGEEIILYSDGCFAKNKNVTLSNALLNLAINKSIIITQKYLVSGHTQMECDSMHSTIERRIRNREIYSPAGYIAACKSARLNPRPYQVKYLNHRYFKNFAALKYHTFIRPGYKTGDPTVNDLCAIQCRPDGKLYYKLNFDDDWMALEKRLSRKSQEIGNTVPLYENQLPIKKSKYDHLQQLKEVIPADYHLFYDTLPFEAD</sequence>
<dbReference type="EMBL" id="OV651827">
    <property type="protein sequence ID" value="CAH1103760.1"/>
    <property type="molecule type" value="Genomic_DNA"/>
</dbReference>
<evidence type="ECO:0000313" key="2">
    <source>
        <dbReference type="Proteomes" id="UP001153636"/>
    </source>
</evidence>
<evidence type="ECO:0000313" key="1">
    <source>
        <dbReference type="EMBL" id="CAH1103760.1"/>
    </source>
</evidence>
<dbReference type="PANTHER" id="PTHR10773:SF19">
    <property type="match status" value="1"/>
</dbReference>
<accession>A0A9P0GBE2</accession>
<reference evidence="1" key="1">
    <citation type="submission" date="2022-01" db="EMBL/GenBank/DDBJ databases">
        <authorList>
            <person name="King R."/>
        </authorList>
    </citation>
    <scope>NUCLEOTIDE SEQUENCE</scope>
</reference>
<dbReference type="OrthoDB" id="6740080at2759"/>
<proteinExistence type="predicted"/>
<protein>
    <submittedName>
        <fullName evidence="1">Uncharacterized protein</fullName>
    </submittedName>
</protein>
<dbReference type="AlphaFoldDB" id="A0A9P0GBE2"/>
<dbReference type="Proteomes" id="UP001153636">
    <property type="component" value="Chromosome 15"/>
</dbReference>
<organism evidence="1 2">
    <name type="scientific">Psylliodes chrysocephalus</name>
    <dbReference type="NCBI Taxonomy" id="3402493"/>
    <lineage>
        <taxon>Eukaryota</taxon>
        <taxon>Metazoa</taxon>
        <taxon>Ecdysozoa</taxon>
        <taxon>Arthropoda</taxon>
        <taxon>Hexapoda</taxon>
        <taxon>Insecta</taxon>
        <taxon>Pterygota</taxon>
        <taxon>Neoptera</taxon>
        <taxon>Endopterygota</taxon>
        <taxon>Coleoptera</taxon>
        <taxon>Polyphaga</taxon>
        <taxon>Cucujiformia</taxon>
        <taxon>Chrysomeloidea</taxon>
        <taxon>Chrysomelidae</taxon>
        <taxon>Galerucinae</taxon>
        <taxon>Alticini</taxon>
        <taxon>Psylliodes</taxon>
    </lineage>
</organism>
<keyword evidence="2" id="KW-1185">Reference proteome</keyword>